<dbReference type="Proteomes" id="UP000885759">
    <property type="component" value="Unassembled WGS sequence"/>
</dbReference>
<sequence>MKRVVNVAEAKAKLSELLEAALRGEEVVIAKRGKPVATLSPIEPTKTRKLGLIDMDIPDSFFEPLPEEELEAWEGR</sequence>
<proteinExistence type="inferred from homology"/>
<dbReference type="InterPro" id="IPR006442">
    <property type="entry name" value="Antitoxin_Phd/YefM"/>
</dbReference>
<evidence type="ECO:0000313" key="3">
    <source>
        <dbReference type="EMBL" id="HGY09037.1"/>
    </source>
</evidence>
<protein>
    <recommendedName>
        <fullName evidence="2">Antitoxin</fullName>
    </recommendedName>
</protein>
<evidence type="ECO:0000256" key="1">
    <source>
        <dbReference type="ARBA" id="ARBA00009981"/>
    </source>
</evidence>
<dbReference type="SUPFAM" id="SSF143120">
    <property type="entry name" value="YefM-like"/>
    <property type="match status" value="1"/>
</dbReference>
<dbReference type="Pfam" id="PF02604">
    <property type="entry name" value="PhdYeFM_antitox"/>
    <property type="match status" value="1"/>
</dbReference>
<name>A0A7C4ZG11_9DEIN</name>
<dbReference type="InterPro" id="IPR036165">
    <property type="entry name" value="YefM-like_sf"/>
</dbReference>
<reference evidence="3" key="1">
    <citation type="journal article" date="2020" name="mSystems">
        <title>Genome- and Community-Level Interaction Insights into Carbon Utilization and Element Cycling Functions of Hydrothermarchaeota in Hydrothermal Sediment.</title>
        <authorList>
            <person name="Zhou Z."/>
            <person name="Liu Y."/>
            <person name="Xu W."/>
            <person name="Pan J."/>
            <person name="Luo Z.H."/>
            <person name="Li M."/>
        </authorList>
    </citation>
    <scope>NUCLEOTIDE SEQUENCE [LARGE SCALE GENOMIC DNA]</scope>
    <source>
        <strain evidence="3">HyVt-570</strain>
    </source>
</reference>
<accession>A0A7C4ZG11</accession>
<gene>
    <name evidence="3" type="ORF">ENK37_03135</name>
</gene>
<dbReference type="EMBL" id="DRPZ01000083">
    <property type="protein sequence ID" value="HGY09037.1"/>
    <property type="molecule type" value="Genomic_DNA"/>
</dbReference>
<dbReference type="AlphaFoldDB" id="A0A7C4ZG11"/>
<comment type="similarity">
    <text evidence="1 2">Belongs to the phD/YefM antitoxin family.</text>
</comment>
<dbReference type="PANTHER" id="PTHR35377:SF4">
    <property type="entry name" value="PREVENT-HOST-DEATH FAMILY PROTEIN"/>
    <property type="match status" value="1"/>
</dbReference>
<comment type="caution">
    <text evidence="3">The sequence shown here is derived from an EMBL/GenBank/DDBJ whole genome shotgun (WGS) entry which is preliminary data.</text>
</comment>
<dbReference type="NCBIfam" id="TIGR01552">
    <property type="entry name" value="phd_fam"/>
    <property type="match status" value="1"/>
</dbReference>
<dbReference type="InterPro" id="IPR051416">
    <property type="entry name" value="phD-YefM_TA_antitoxins"/>
</dbReference>
<comment type="function">
    <text evidence="2">Antitoxin component of a type II toxin-antitoxin (TA) system.</text>
</comment>
<dbReference type="PANTHER" id="PTHR35377">
    <property type="entry name" value="ANTITOXIN VAPB49-RELATED-RELATED"/>
    <property type="match status" value="1"/>
</dbReference>
<dbReference type="Gene3D" id="3.40.1620.10">
    <property type="entry name" value="YefM-like domain"/>
    <property type="match status" value="1"/>
</dbReference>
<organism evidence="3">
    <name type="scientific">Oceanithermus profundus</name>
    <dbReference type="NCBI Taxonomy" id="187137"/>
    <lineage>
        <taxon>Bacteria</taxon>
        <taxon>Thermotogati</taxon>
        <taxon>Deinococcota</taxon>
        <taxon>Deinococci</taxon>
        <taxon>Thermales</taxon>
        <taxon>Thermaceae</taxon>
        <taxon>Oceanithermus</taxon>
    </lineage>
</organism>
<evidence type="ECO:0000256" key="2">
    <source>
        <dbReference type="RuleBase" id="RU362080"/>
    </source>
</evidence>